<dbReference type="GO" id="GO:0006508">
    <property type="term" value="P:proteolysis"/>
    <property type="evidence" value="ECO:0007669"/>
    <property type="project" value="UniProtKB-KW"/>
</dbReference>
<protein>
    <submittedName>
        <fullName evidence="6">HK97 family phage prohead protease</fullName>
    </submittedName>
</protein>
<keyword evidence="3" id="KW-0378">Hydrolase</keyword>
<evidence type="ECO:0000259" key="5">
    <source>
        <dbReference type="Pfam" id="PF04586"/>
    </source>
</evidence>
<dbReference type="InterPro" id="IPR006433">
    <property type="entry name" value="Prohead_protease"/>
</dbReference>
<keyword evidence="1" id="KW-1188">Viral release from host cell</keyword>
<dbReference type="Proteomes" id="UP001209076">
    <property type="component" value="Unassembled WGS sequence"/>
</dbReference>
<evidence type="ECO:0000256" key="4">
    <source>
        <dbReference type="SAM" id="Coils"/>
    </source>
</evidence>
<dbReference type="InterPro" id="IPR054613">
    <property type="entry name" value="Peptidase_S78_dom"/>
</dbReference>
<dbReference type="EMBL" id="JAOEGN010000003">
    <property type="protein sequence ID" value="MCU0104436.1"/>
    <property type="molecule type" value="Genomic_DNA"/>
</dbReference>
<evidence type="ECO:0000313" key="6">
    <source>
        <dbReference type="EMBL" id="MCU0104436.1"/>
    </source>
</evidence>
<evidence type="ECO:0000313" key="7">
    <source>
        <dbReference type="Proteomes" id="UP001209076"/>
    </source>
</evidence>
<dbReference type="NCBIfam" id="TIGR01543">
    <property type="entry name" value="proheadase_HK97"/>
    <property type="match status" value="1"/>
</dbReference>
<sequence>MTKMINKETRISEIQAVSEEKMIIEGYAIKFNEQTLIGTEAHGFKEIIASDALTETNMKDVPLKYNHQDNFLVIARTRNKSLELEVDEVGLKIRAELLDTQSNQDIYKMVKSGLLDKMSFAFTVKNQSWDRAGMVPVRTIQKIDRLYDVSIVDVPAYEGTSVYARSLELLDNNTRELENLKHEYQKEIIRKKIKIKGDIH</sequence>
<feature type="coiled-coil region" evidence="4">
    <location>
        <begin position="163"/>
        <end position="190"/>
    </location>
</feature>
<keyword evidence="4" id="KW-0175">Coiled coil</keyword>
<comment type="caution">
    <text evidence="6">The sequence shown here is derived from an EMBL/GenBank/DDBJ whole genome shotgun (WGS) entry which is preliminary data.</text>
</comment>
<dbReference type="GO" id="GO:0008233">
    <property type="term" value="F:peptidase activity"/>
    <property type="evidence" value="ECO:0007669"/>
    <property type="project" value="UniProtKB-KW"/>
</dbReference>
<reference evidence="7" key="1">
    <citation type="submission" date="2023-07" db="EMBL/GenBank/DDBJ databases">
        <title>Novel Mycoplasma species identified in domestic and wild animals.</title>
        <authorList>
            <person name="Volokhov D.V."/>
            <person name="Furtak V.A."/>
            <person name="Zagorodnyaya T.A."/>
        </authorList>
    </citation>
    <scope>NUCLEOTIDE SEQUENCE [LARGE SCALE GENOMIC DNA]</scope>
    <source>
        <strain evidence="7">92-19</strain>
    </source>
</reference>
<evidence type="ECO:0000256" key="1">
    <source>
        <dbReference type="ARBA" id="ARBA00022612"/>
    </source>
</evidence>
<organism evidence="6 7">
    <name type="scientific">Paracholeplasma vituli</name>
    <dbReference type="NCBI Taxonomy" id="69473"/>
    <lineage>
        <taxon>Bacteria</taxon>
        <taxon>Bacillati</taxon>
        <taxon>Mycoplasmatota</taxon>
        <taxon>Mollicutes</taxon>
        <taxon>Acholeplasmatales</taxon>
        <taxon>Acholeplasmataceae</taxon>
        <taxon>Paracholeplasma</taxon>
    </lineage>
</organism>
<evidence type="ECO:0000256" key="2">
    <source>
        <dbReference type="ARBA" id="ARBA00022670"/>
    </source>
</evidence>
<keyword evidence="2 6" id="KW-0645">Protease</keyword>
<proteinExistence type="predicted"/>
<name>A0ABT2PU20_9MOLU</name>
<feature type="domain" description="Prohead serine protease" evidence="5">
    <location>
        <begin position="15"/>
        <end position="168"/>
    </location>
</feature>
<keyword evidence="7" id="KW-1185">Reference proteome</keyword>
<gene>
    <name evidence="6" type="ORF">N7603_02045</name>
</gene>
<evidence type="ECO:0000256" key="3">
    <source>
        <dbReference type="ARBA" id="ARBA00022801"/>
    </source>
</evidence>
<accession>A0ABT2PU20</accession>
<dbReference type="RefSeq" id="WP_262095669.1">
    <property type="nucleotide sequence ID" value="NZ_JAOEGN010000003.1"/>
</dbReference>
<dbReference type="Pfam" id="PF04586">
    <property type="entry name" value="Peptidase_S78"/>
    <property type="match status" value="1"/>
</dbReference>